<protein>
    <submittedName>
        <fullName evidence="2">Uncharacterized protein</fullName>
    </submittedName>
</protein>
<dbReference type="RefSeq" id="WP_143062348.1">
    <property type="nucleotide sequence ID" value="NZ_FNYE01000031.1"/>
</dbReference>
<name>A0A1H7DW13_9BURK</name>
<dbReference type="EMBL" id="FNYE01000031">
    <property type="protein sequence ID" value="SEK02495.1"/>
    <property type="molecule type" value="Genomic_DNA"/>
</dbReference>
<organism evidence="2 3">
    <name type="scientific">Paraburkholderia diazotrophica</name>
    <dbReference type="NCBI Taxonomy" id="667676"/>
    <lineage>
        <taxon>Bacteria</taxon>
        <taxon>Pseudomonadati</taxon>
        <taxon>Pseudomonadota</taxon>
        <taxon>Betaproteobacteria</taxon>
        <taxon>Burkholderiales</taxon>
        <taxon>Burkholderiaceae</taxon>
        <taxon>Paraburkholderia</taxon>
    </lineage>
</organism>
<reference evidence="3" key="1">
    <citation type="submission" date="2016-10" db="EMBL/GenBank/DDBJ databases">
        <authorList>
            <person name="Varghese N."/>
            <person name="Submissions S."/>
        </authorList>
    </citation>
    <scope>NUCLEOTIDE SEQUENCE [LARGE SCALE GENOMIC DNA]</scope>
    <source>
        <strain evidence="3">LMG 26031</strain>
    </source>
</reference>
<dbReference type="Proteomes" id="UP000198866">
    <property type="component" value="Unassembled WGS sequence"/>
</dbReference>
<evidence type="ECO:0000313" key="3">
    <source>
        <dbReference type="Proteomes" id="UP000198866"/>
    </source>
</evidence>
<gene>
    <name evidence="2" type="ORF">SAMN05192539_103175</name>
</gene>
<accession>A0A1H7DW13</accession>
<evidence type="ECO:0000313" key="2">
    <source>
        <dbReference type="EMBL" id="SEK02495.1"/>
    </source>
</evidence>
<feature type="region of interest" description="Disordered" evidence="1">
    <location>
        <begin position="1"/>
        <end position="21"/>
    </location>
</feature>
<proteinExistence type="predicted"/>
<keyword evidence="3" id="KW-1185">Reference proteome</keyword>
<dbReference type="AlphaFoldDB" id="A0A1H7DW13"/>
<dbReference type="STRING" id="667676.SAMN05192539_103175"/>
<sequence>MFSENPVGKEVLPPSDSGNPIAHVKHGRSRFLKMRKWLAWSSLTRNILASIKDGGLIAIVVALILFNEQVLDYLDDKAFAFIPPHPPIDVPKALERLNRGADTMPITKRDIGLVNGSMQSKSRQKAMRAEVRLIRSDEAAFINDWAIVLAGRSDVAAALQEAKSVALRPDLRTQVFKKEQIRLVVAVGNSDDAKALMTVASKMGYPDATLVSLSSWCKASVVSGALIECHG</sequence>
<evidence type="ECO:0000256" key="1">
    <source>
        <dbReference type="SAM" id="MobiDB-lite"/>
    </source>
</evidence>